<evidence type="ECO:0000313" key="1">
    <source>
        <dbReference type="EMBL" id="ERM81328.1"/>
    </source>
</evidence>
<reference evidence="1 2" key="1">
    <citation type="journal article" date="2013" name="Genome Announc.">
        <title>Draft Genome Sequence of the Psychrophilic and Alkaliphilic Rhodonellum psychrophilum Strain GCM71T.</title>
        <authorList>
            <person name="Hauptmann A.L."/>
            <person name="Glaring M.A."/>
            <person name="Hallin P.F."/>
            <person name="Prieme A."/>
            <person name="Stougaard P."/>
        </authorList>
    </citation>
    <scope>NUCLEOTIDE SEQUENCE [LARGE SCALE GENOMIC DNA]</scope>
    <source>
        <strain evidence="1 2">GCM71</strain>
    </source>
</reference>
<dbReference type="Proteomes" id="UP000016843">
    <property type="component" value="Unassembled WGS sequence"/>
</dbReference>
<proteinExistence type="predicted"/>
<evidence type="ECO:0000313" key="2">
    <source>
        <dbReference type="Proteomes" id="UP000016843"/>
    </source>
</evidence>
<dbReference type="EMBL" id="AWXR01000054">
    <property type="protein sequence ID" value="ERM81328.1"/>
    <property type="molecule type" value="Genomic_DNA"/>
</dbReference>
<comment type="caution">
    <text evidence="1">The sequence shown here is derived from an EMBL/GenBank/DDBJ whole genome shotgun (WGS) entry which is preliminary data.</text>
</comment>
<keyword evidence="2" id="KW-1185">Reference proteome</keyword>
<dbReference type="AlphaFoldDB" id="U5BTY2"/>
<sequence>MIACEFVDRSESFEGSVKTKKCIRLPKEVGNHKENQII</sequence>
<accession>U5BTY2</accession>
<organism evidence="1 2">
    <name type="scientific">Rhodonellum psychrophilum GCM71 = DSM 17998</name>
    <dbReference type="NCBI Taxonomy" id="1123057"/>
    <lineage>
        <taxon>Bacteria</taxon>
        <taxon>Pseudomonadati</taxon>
        <taxon>Bacteroidota</taxon>
        <taxon>Cytophagia</taxon>
        <taxon>Cytophagales</taxon>
        <taxon>Cytophagaceae</taxon>
        <taxon>Rhodonellum</taxon>
    </lineage>
</organism>
<protein>
    <submittedName>
        <fullName evidence="1">Uncharacterized protein</fullName>
    </submittedName>
</protein>
<gene>
    <name evidence="1" type="ORF">P872_10615</name>
</gene>
<name>U5BTY2_9BACT</name>